<dbReference type="Proteomes" id="UP000824890">
    <property type="component" value="Unassembled WGS sequence"/>
</dbReference>
<dbReference type="InterPro" id="IPR012337">
    <property type="entry name" value="RNaseH-like_sf"/>
</dbReference>
<evidence type="ECO:0000313" key="4">
    <source>
        <dbReference type="EMBL" id="KAH0886367.1"/>
    </source>
</evidence>
<dbReference type="Pfam" id="PF13456">
    <property type="entry name" value="RVT_3"/>
    <property type="match status" value="1"/>
</dbReference>
<dbReference type="EMBL" id="JAGKQM010000014">
    <property type="protein sequence ID" value="KAH0886367.1"/>
    <property type="molecule type" value="Genomic_DNA"/>
</dbReference>
<evidence type="ECO:0000259" key="2">
    <source>
        <dbReference type="Pfam" id="PF13456"/>
    </source>
</evidence>
<dbReference type="SUPFAM" id="SSF53098">
    <property type="entry name" value="Ribonuclease H-like"/>
    <property type="match status" value="1"/>
</dbReference>
<reference evidence="3" key="1">
    <citation type="submission" date="2021-01" db="EMBL/GenBank/DDBJ databases">
        <authorList>
            <consortium name="Genoscope - CEA"/>
            <person name="William W."/>
        </authorList>
    </citation>
    <scope>NUCLEOTIDE SEQUENCE</scope>
</reference>
<dbReference type="GO" id="GO:0004523">
    <property type="term" value="F:RNA-DNA hybrid ribonuclease activity"/>
    <property type="evidence" value="ECO:0007669"/>
    <property type="project" value="InterPro"/>
</dbReference>
<dbReference type="EMBL" id="HG994368">
    <property type="protein sequence ID" value="CAF1863659.1"/>
    <property type="molecule type" value="Genomic_DNA"/>
</dbReference>
<dbReference type="Proteomes" id="UP001295469">
    <property type="component" value="Chromosome C04"/>
</dbReference>
<evidence type="ECO:0000256" key="1">
    <source>
        <dbReference type="SAM" id="MobiDB-lite"/>
    </source>
</evidence>
<evidence type="ECO:0000313" key="5">
    <source>
        <dbReference type="Proteomes" id="UP000824890"/>
    </source>
</evidence>
<dbReference type="OMA" id="DEYPEWR"/>
<evidence type="ECO:0000313" key="3">
    <source>
        <dbReference type="EMBL" id="CAF1863659.1"/>
    </source>
</evidence>
<dbReference type="Gramene" id="CDX77193">
    <property type="protein sequence ID" value="CDX77193"/>
    <property type="gene ID" value="GSBRNA2T00127840001"/>
</dbReference>
<dbReference type="AlphaFoldDB" id="A0A816JVV6"/>
<feature type="domain" description="RNase H type-1" evidence="2">
    <location>
        <begin position="145"/>
        <end position="259"/>
    </location>
</feature>
<protein>
    <submittedName>
        <fullName evidence="3">(rape) hypothetical protein</fullName>
    </submittedName>
</protein>
<organism evidence="3">
    <name type="scientific">Brassica napus</name>
    <name type="common">Rape</name>
    <dbReference type="NCBI Taxonomy" id="3708"/>
    <lineage>
        <taxon>Eukaryota</taxon>
        <taxon>Viridiplantae</taxon>
        <taxon>Streptophyta</taxon>
        <taxon>Embryophyta</taxon>
        <taxon>Tracheophyta</taxon>
        <taxon>Spermatophyta</taxon>
        <taxon>Magnoliopsida</taxon>
        <taxon>eudicotyledons</taxon>
        <taxon>Gunneridae</taxon>
        <taxon>Pentapetalae</taxon>
        <taxon>rosids</taxon>
        <taxon>malvids</taxon>
        <taxon>Brassicales</taxon>
        <taxon>Brassicaceae</taxon>
        <taxon>Brassiceae</taxon>
        <taxon>Brassica</taxon>
    </lineage>
</organism>
<dbReference type="Gene3D" id="3.30.420.10">
    <property type="entry name" value="Ribonuclease H-like superfamily/Ribonuclease H"/>
    <property type="match status" value="1"/>
</dbReference>
<keyword evidence="5" id="KW-1185">Reference proteome</keyword>
<proteinExistence type="predicted"/>
<dbReference type="InterPro" id="IPR002156">
    <property type="entry name" value="RNaseH_domain"/>
</dbReference>
<dbReference type="CDD" id="cd06222">
    <property type="entry name" value="RNase_H_like"/>
    <property type="match status" value="1"/>
</dbReference>
<dbReference type="InterPro" id="IPR044730">
    <property type="entry name" value="RNase_H-like_dom_plant"/>
</dbReference>
<reference evidence="4 5" key="2">
    <citation type="submission" date="2021-05" db="EMBL/GenBank/DDBJ databases">
        <title>Genome Assembly of Synthetic Allotetraploid Brassica napus Reveals Homoeologous Exchanges between Subgenomes.</title>
        <authorList>
            <person name="Davis J.T."/>
        </authorList>
    </citation>
    <scope>NUCLEOTIDE SEQUENCE [LARGE SCALE GENOMIC DNA]</scope>
    <source>
        <strain evidence="5">cv. Da-Ae</strain>
        <tissue evidence="4">Seedling</tissue>
    </source>
</reference>
<dbReference type="InterPro" id="IPR036397">
    <property type="entry name" value="RNaseH_sf"/>
</dbReference>
<feature type="region of interest" description="Disordered" evidence="1">
    <location>
        <begin position="1"/>
        <end position="20"/>
    </location>
</feature>
<name>A0A816JVV6_BRANA</name>
<gene>
    <name evidence="3" type="ORF">DARMORV10_C04P57830.1</name>
    <name evidence="4" type="ORF">HID58_062463</name>
</gene>
<sequence>MKEEERHGSSSDSSSSSSLPVSYGVDYEKYNFSSSVSSLSRPFSPEGSSSKSCVLENNLSSVFSLDHDDSLPILSRDRTSSSGFCRGVVAVSTGPSTNGSPPLVKGSDANPPPLLTSLPHLPKPANLCSREKSTVALPHEEHCKGYLMNNRMGGAAWIVRDHGGLPLSHSRRAFSGHTSCIEAELQSLLWSIRALIDLRIKWVVIESSLTQVREALLKPDEYPEWRHLIDTISVLLNEFDGVSLEHVVAGRNRIANAIALSVTRDHRYQSYVATGGPTWLSSLLREEELNSVARA</sequence>
<accession>A0A816JVV6</accession>
<dbReference type="GO" id="GO:0003676">
    <property type="term" value="F:nucleic acid binding"/>
    <property type="evidence" value="ECO:0007669"/>
    <property type="project" value="InterPro"/>
</dbReference>